<protein>
    <submittedName>
        <fullName evidence="1">Uncharacterized protein</fullName>
    </submittedName>
</protein>
<reference evidence="1 2" key="1">
    <citation type="submission" date="2012-05" db="EMBL/GenBank/DDBJ databases">
        <authorList>
            <person name="Harkins D.M."/>
            <person name="Madupu R."/>
            <person name="Durkin A.S."/>
            <person name="Torralba M."/>
            <person name="Methe B."/>
            <person name="Sutton G.G."/>
            <person name="Nelson K.E."/>
        </authorList>
    </citation>
    <scope>NUCLEOTIDE SEQUENCE [LARGE SCALE GENOMIC DNA]</scope>
    <source>
        <strain evidence="1 2">F0490</strain>
    </source>
</reference>
<organism evidence="1 2">
    <name type="scientific">Schaalia georgiae F0490</name>
    <dbReference type="NCBI Taxonomy" id="1125717"/>
    <lineage>
        <taxon>Bacteria</taxon>
        <taxon>Bacillati</taxon>
        <taxon>Actinomycetota</taxon>
        <taxon>Actinomycetes</taxon>
        <taxon>Actinomycetales</taxon>
        <taxon>Actinomycetaceae</taxon>
        <taxon>Schaalia</taxon>
    </lineage>
</organism>
<dbReference type="Proteomes" id="UP000004578">
    <property type="component" value="Unassembled WGS sequence"/>
</dbReference>
<dbReference type="AlphaFoldDB" id="J0N490"/>
<accession>J0N490</accession>
<proteinExistence type="predicted"/>
<comment type="caution">
    <text evidence="1">The sequence shown here is derived from an EMBL/GenBank/DDBJ whole genome shotgun (WGS) entry which is preliminary data.</text>
</comment>
<evidence type="ECO:0000313" key="2">
    <source>
        <dbReference type="Proteomes" id="UP000004578"/>
    </source>
</evidence>
<dbReference type="EMBL" id="AKFS01000251">
    <property type="protein sequence ID" value="EJF39242.1"/>
    <property type="molecule type" value="Genomic_DNA"/>
</dbReference>
<gene>
    <name evidence="1" type="ORF">HMPREF1317_1921</name>
</gene>
<keyword evidence="2" id="KW-1185">Reference proteome</keyword>
<evidence type="ECO:0000313" key="1">
    <source>
        <dbReference type="EMBL" id="EJF39242.1"/>
    </source>
</evidence>
<name>J0N490_9ACTO</name>
<dbReference type="PATRIC" id="fig|1125717.3.peg.1565"/>
<sequence>MVGLVGGVGRISGCAARPFRPGLPGAARVRDPFPFWWGTADAGGRGAGGRGPAPRNLLVRIF</sequence>